<evidence type="ECO:0000313" key="3">
    <source>
        <dbReference type="Proteomes" id="UP000436088"/>
    </source>
</evidence>
<accession>A0A6A3B085</accession>
<gene>
    <name evidence="2" type="ORF">F3Y22_tig00110332pilonHSYRG00099</name>
</gene>
<feature type="compositionally biased region" description="Polar residues" evidence="1">
    <location>
        <begin position="19"/>
        <end position="28"/>
    </location>
</feature>
<proteinExistence type="predicted"/>
<organism evidence="2 3">
    <name type="scientific">Hibiscus syriacus</name>
    <name type="common">Rose of Sharon</name>
    <dbReference type="NCBI Taxonomy" id="106335"/>
    <lineage>
        <taxon>Eukaryota</taxon>
        <taxon>Viridiplantae</taxon>
        <taxon>Streptophyta</taxon>
        <taxon>Embryophyta</taxon>
        <taxon>Tracheophyta</taxon>
        <taxon>Spermatophyta</taxon>
        <taxon>Magnoliopsida</taxon>
        <taxon>eudicotyledons</taxon>
        <taxon>Gunneridae</taxon>
        <taxon>Pentapetalae</taxon>
        <taxon>rosids</taxon>
        <taxon>malvids</taxon>
        <taxon>Malvales</taxon>
        <taxon>Malvaceae</taxon>
        <taxon>Malvoideae</taxon>
        <taxon>Hibiscus</taxon>
    </lineage>
</organism>
<keyword evidence="3" id="KW-1185">Reference proteome</keyword>
<protein>
    <submittedName>
        <fullName evidence="2">Uncharacterized protein</fullName>
    </submittedName>
</protein>
<dbReference type="Proteomes" id="UP000436088">
    <property type="component" value="Unassembled WGS sequence"/>
</dbReference>
<name>A0A6A3B085_HIBSY</name>
<evidence type="ECO:0000256" key="1">
    <source>
        <dbReference type="SAM" id="MobiDB-lite"/>
    </source>
</evidence>
<feature type="region of interest" description="Disordered" evidence="1">
    <location>
        <begin position="1"/>
        <end position="40"/>
    </location>
</feature>
<reference evidence="2" key="1">
    <citation type="submission" date="2019-09" db="EMBL/GenBank/DDBJ databases">
        <title>Draft genome information of white flower Hibiscus syriacus.</title>
        <authorList>
            <person name="Kim Y.-M."/>
        </authorList>
    </citation>
    <scope>NUCLEOTIDE SEQUENCE [LARGE SCALE GENOMIC DNA]</scope>
    <source>
        <strain evidence="2">YM2019G1</strain>
    </source>
</reference>
<dbReference type="AlphaFoldDB" id="A0A6A3B085"/>
<evidence type="ECO:0000313" key="2">
    <source>
        <dbReference type="EMBL" id="KAE8708745.1"/>
    </source>
</evidence>
<comment type="caution">
    <text evidence="2">The sequence shown here is derived from an EMBL/GenBank/DDBJ whole genome shotgun (WGS) entry which is preliminary data.</text>
</comment>
<dbReference type="EMBL" id="VEPZ02000937">
    <property type="protein sequence ID" value="KAE8708745.1"/>
    <property type="molecule type" value="Genomic_DNA"/>
</dbReference>
<sequence length="180" mass="19928">MAPRRASVAERERVAAPTNLPTQASTPSPREPEFGSRSFGFGVDIPNWSFTEGVEREGSDCGKRRAHEGVGFGRSAREDGIMTAELLQRLFGEQQIKSSSSTNFATILNKEGTNGTAIASLTEISEIEQKVVKEEGSTEAEGSNILFPESRNKRFASSLATLMIWHVRFLLMEFLEWVEE</sequence>